<name>A0AAV9WJD4_9PEZI</name>
<dbReference type="AlphaFoldDB" id="A0AAV9WJD4"/>
<dbReference type="Pfam" id="PF24883">
    <property type="entry name" value="NPHP3_N"/>
    <property type="match status" value="1"/>
</dbReference>
<reference evidence="3 4" key="1">
    <citation type="submission" date="2023-08" db="EMBL/GenBank/DDBJ databases">
        <authorList>
            <person name="Palmer J.M."/>
        </authorList>
    </citation>
    <scope>NUCLEOTIDE SEQUENCE [LARGE SCALE GENOMIC DNA]</scope>
    <source>
        <strain evidence="3 4">TWF481</strain>
    </source>
</reference>
<dbReference type="EMBL" id="JAVHJL010000002">
    <property type="protein sequence ID" value="KAK6508944.1"/>
    <property type="molecule type" value="Genomic_DNA"/>
</dbReference>
<evidence type="ECO:0000259" key="2">
    <source>
        <dbReference type="PROSITE" id="PS50837"/>
    </source>
</evidence>
<dbReference type="PROSITE" id="PS50837">
    <property type="entry name" value="NACHT"/>
    <property type="match status" value="1"/>
</dbReference>
<dbReference type="SUPFAM" id="SSF52540">
    <property type="entry name" value="P-loop containing nucleoside triphosphate hydrolases"/>
    <property type="match status" value="1"/>
</dbReference>
<evidence type="ECO:0000256" key="1">
    <source>
        <dbReference type="ARBA" id="ARBA00022737"/>
    </source>
</evidence>
<organism evidence="3 4">
    <name type="scientific">Arthrobotrys musiformis</name>
    <dbReference type="NCBI Taxonomy" id="47236"/>
    <lineage>
        <taxon>Eukaryota</taxon>
        <taxon>Fungi</taxon>
        <taxon>Dikarya</taxon>
        <taxon>Ascomycota</taxon>
        <taxon>Pezizomycotina</taxon>
        <taxon>Orbiliomycetes</taxon>
        <taxon>Orbiliales</taxon>
        <taxon>Orbiliaceae</taxon>
        <taxon>Arthrobotrys</taxon>
    </lineage>
</organism>
<feature type="domain" description="NACHT" evidence="2">
    <location>
        <begin position="93"/>
        <end position="216"/>
    </location>
</feature>
<gene>
    <name evidence="3" type="ORF">TWF481_003712</name>
</gene>
<dbReference type="Proteomes" id="UP001370758">
    <property type="component" value="Unassembled WGS sequence"/>
</dbReference>
<keyword evidence="1" id="KW-0677">Repeat</keyword>
<proteinExistence type="predicted"/>
<dbReference type="InterPro" id="IPR007111">
    <property type="entry name" value="NACHT_NTPase"/>
</dbReference>
<comment type="caution">
    <text evidence="3">The sequence shown here is derived from an EMBL/GenBank/DDBJ whole genome shotgun (WGS) entry which is preliminary data.</text>
</comment>
<keyword evidence="4" id="KW-1185">Reference proteome</keyword>
<evidence type="ECO:0000313" key="3">
    <source>
        <dbReference type="EMBL" id="KAK6508944.1"/>
    </source>
</evidence>
<dbReference type="InterPro" id="IPR056884">
    <property type="entry name" value="NPHP3-like_N"/>
</dbReference>
<dbReference type="InterPro" id="IPR027417">
    <property type="entry name" value="P-loop_NTPase"/>
</dbReference>
<dbReference type="PANTHER" id="PTHR10039">
    <property type="entry name" value="AMELOGENIN"/>
    <property type="match status" value="1"/>
</dbReference>
<evidence type="ECO:0000313" key="4">
    <source>
        <dbReference type="Proteomes" id="UP001370758"/>
    </source>
</evidence>
<accession>A0AAV9WJD4</accession>
<protein>
    <recommendedName>
        <fullName evidence="2">NACHT domain-containing protein</fullName>
    </recommendedName>
</protein>
<sequence>MRNNAIILTQTQGPSGEATSTISKRIRRAHTDKNGYDTCGTLSDPAVKALYVTNPSDDKKRIEHTKGGLLKDSYKWILENSDFKKWRDDDEYRILWISGDPGKGKTMLLCGIIDELDKLAPSDVDLSYFFFQGADGRINSATAALRGLIYSLILQNSELIPEIEKSYNEGGGAPDTFQNTNCNAWFRLSGLFTRILDYLVRETSKTIYMVIDGLDECIDGLEKFLDLVS</sequence>
<dbReference type="Gene3D" id="3.40.50.300">
    <property type="entry name" value="P-loop containing nucleotide triphosphate hydrolases"/>
    <property type="match status" value="1"/>
</dbReference>